<dbReference type="CDD" id="cd02247">
    <property type="entry name" value="cupin_pirin_C"/>
    <property type="match status" value="1"/>
</dbReference>
<comment type="similarity">
    <text evidence="1 2">Belongs to the pirin family.</text>
</comment>
<sequence>MSAEANPVNATEQVCINSSDTVQELSSSSGLRDGVVVGESGVEMLEPREVPLGGPRAMQVRRTLPQRARSLVGAWCFLDFYGPDDLTEAQPMRVPRHPHTGLATVSWLFCGRIDHMDSAGNWATVRPGDVVLMNAGRGISHSEYSTADTKVLHGAQLWYAFPDEHRFVEPSLDAHRPEPVRGDGWEAKVFLGSLLGYDSPVKTYIPLTGAELRLEPGTVLEIEVPEDHEHALLQVTGAVRFNGEDIPEDHLGVVETGSSVLRVEAREEPVLALLIGGEPLGEQIVMWWNFVGRSHEEVAAYRAAYQAEMGFEAPQEDSPMFARLGLDGAADGAGAGVGSSGGRETAAEPNGDTREVDVEAGALGEPIQGELRDVLGGTRYDDGRPFPQFGDFPAGQSAPLPAPQLPNTRMKPRG</sequence>
<dbReference type="Pfam" id="PF05726">
    <property type="entry name" value="Pirin_C"/>
    <property type="match status" value="1"/>
</dbReference>
<name>A0ABS4T4K0_9MICC</name>
<dbReference type="PANTHER" id="PTHR13903">
    <property type="entry name" value="PIRIN-RELATED"/>
    <property type="match status" value="1"/>
</dbReference>
<proteinExistence type="inferred from homology"/>
<dbReference type="InterPro" id="IPR011051">
    <property type="entry name" value="RmlC_Cupin_sf"/>
</dbReference>
<feature type="region of interest" description="Disordered" evidence="3">
    <location>
        <begin position="332"/>
        <end position="414"/>
    </location>
</feature>
<feature type="compositionally biased region" description="Gly residues" evidence="3">
    <location>
        <begin position="332"/>
        <end position="341"/>
    </location>
</feature>
<dbReference type="PANTHER" id="PTHR13903:SF8">
    <property type="entry name" value="PIRIN"/>
    <property type="match status" value="1"/>
</dbReference>
<feature type="domain" description="Pirin N-terminal" evidence="4">
    <location>
        <begin position="59"/>
        <end position="158"/>
    </location>
</feature>
<protein>
    <submittedName>
        <fullName evidence="6">Redox-sensitive bicupin YhaK (Pirin superfamily)</fullName>
    </submittedName>
</protein>
<organism evidence="6 7">
    <name type="scientific">Nesterenkonia lacusekhoensis</name>
    <dbReference type="NCBI Taxonomy" id="150832"/>
    <lineage>
        <taxon>Bacteria</taxon>
        <taxon>Bacillati</taxon>
        <taxon>Actinomycetota</taxon>
        <taxon>Actinomycetes</taxon>
        <taxon>Micrococcales</taxon>
        <taxon>Micrococcaceae</taxon>
        <taxon>Nesterenkonia</taxon>
    </lineage>
</organism>
<evidence type="ECO:0000256" key="3">
    <source>
        <dbReference type="SAM" id="MobiDB-lite"/>
    </source>
</evidence>
<accession>A0ABS4T4K0</accession>
<dbReference type="Gene3D" id="2.60.120.10">
    <property type="entry name" value="Jelly Rolls"/>
    <property type="match status" value="2"/>
</dbReference>
<dbReference type="SUPFAM" id="SSF51182">
    <property type="entry name" value="RmlC-like cupins"/>
    <property type="match status" value="1"/>
</dbReference>
<dbReference type="InterPro" id="IPR008778">
    <property type="entry name" value="Pirin_C_dom"/>
</dbReference>
<dbReference type="InterPro" id="IPR003829">
    <property type="entry name" value="Pirin_N_dom"/>
</dbReference>
<evidence type="ECO:0000256" key="2">
    <source>
        <dbReference type="RuleBase" id="RU003457"/>
    </source>
</evidence>
<dbReference type="RefSeq" id="WP_342591490.1">
    <property type="nucleotide sequence ID" value="NZ_JAGINX010000001.1"/>
</dbReference>
<reference evidence="6 7" key="1">
    <citation type="submission" date="2021-03" db="EMBL/GenBank/DDBJ databases">
        <title>Sequencing the genomes of 1000 actinobacteria strains.</title>
        <authorList>
            <person name="Klenk H.-P."/>
        </authorList>
    </citation>
    <scope>NUCLEOTIDE SEQUENCE [LARGE SCALE GENOMIC DNA]</scope>
    <source>
        <strain evidence="6 7">DSM 12544</strain>
    </source>
</reference>
<feature type="domain" description="Pirin C-terminal" evidence="5">
    <location>
        <begin position="210"/>
        <end position="307"/>
    </location>
</feature>
<evidence type="ECO:0000259" key="4">
    <source>
        <dbReference type="Pfam" id="PF02678"/>
    </source>
</evidence>
<dbReference type="InterPro" id="IPR014710">
    <property type="entry name" value="RmlC-like_jellyroll"/>
</dbReference>
<dbReference type="Pfam" id="PF02678">
    <property type="entry name" value="Pirin"/>
    <property type="match status" value="1"/>
</dbReference>
<dbReference type="Proteomes" id="UP001519331">
    <property type="component" value="Unassembled WGS sequence"/>
</dbReference>
<evidence type="ECO:0000313" key="7">
    <source>
        <dbReference type="Proteomes" id="UP001519331"/>
    </source>
</evidence>
<evidence type="ECO:0000313" key="6">
    <source>
        <dbReference type="EMBL" id="MBP2319375.1"/>
    </source>
</evidence>
<keyword evidence="7" id="KW-1185">Reference proteome</keyword>
<evidence type="ECO:0000259" key="5">
    <source>
        <dbReference type="Pfam" id="PF05726"/>
    </source>
</evidence>
<evidence type="ECO:0000256" key="1">
    <source>
        <dbReference type="ARBA" id="ARBA00008416"/>
    </source>
</evidence>
<comment type="caution">
    <text evidence="6">The sequence shown here is derived from an EMBL/GenBank/DDBJ whole genome shotgun (WGS) entry which is preliminary data.</text>
</comment>
<dbReference type="EMBL" id="JAGINX010000001">
    <property type="protein sequence ID" value="MBP2319375.1"/>
    <property type="molecule type" value="Genomic_DNA"/>
</dbReference>
<dbReference type="InterPro" id="IPR012093">
    <property type="entry name" value="Pirin"/>
</dbReference>
<gene>
    <name evidence="6" type="ORF">JOF45_002394</name>
</gene>